<dbReference type="HOGENOM" id="CLU_057568_0_0_1"/>
<dbReference type="EMBL" id="JPKY01000106">
    <property type="protein sequence ID" value="KFH42052.1"/>
    <property type="molecule type" value="Genomic_DNA"/>
</dbReference>
<dbReference type="STRING" id="857340.A0A086SY70"/>
<dbReference type="AlphaFoldDB" id="A0A086SY70"/>
<evidence type="ECO:0000313" key="2">
    <source>
        <dbReference type="EMBL" id="KFH42052.1"/>
    </source>
</evidence>
<accession>A0A086SY70</accession>
<gene>
    <name evidence="2" type="ORF">ACRE_072320</name>
</gene>
<dbReference type="InterPro" id="IPR027417">
    <property type="entry name" value="P-loop_NTPase"/>
</dbReference>
<dbReference type="OrthoDB" id="1929311at2759"/>
<comment type="caution">
    <text evidence="2">The sequence shown here is derived from an EMBL/GenBank/DDBJ whole genome shotgun (WGS) entry which is preliminary data.</text>
</comment>
<dbReference type="GO" id="GO:0005634">
    <property type="term" value="C:nucleus"/>
    <property type="evidence" value="ECO:0007669"/>
    <property type="project" value="TreeGrafter"/>
</dbReference>
<dbReference type="PANTHER" id="PTHR24030:SF0">
    <property type="entry name" value="PROTEIN CMSS1"/>
    <property type="match status" value="1"/>
</dbReference>
<dbReference type="GO" id="GO:0030686">
    <property type="term" value="C:90S preribosome"/>
    <property type="evidence" value="ECO:0007669"/>
    <property type="project" value="TreeGrafter"/>
</dbReference>
<dbReference type="SUPFAM" id="SSF52540">
    <property type="entry name" value="P-loop containing nucleoside triphosphate hydrolases"/>
    <property type="match status" value="1"/>
</dbReference>
<dbReference type="Proteomes" id="UP000029964">
    <property type="component" value="Unassembled WGS sequence"/>
</dbReference>
<dbReference type="Gene3D" id="3.40.50.300">
    <property type="entry name" value="P-loop containing nucleotide triphosphate hydrolases"/>
    <property type="match status" value="1"/>
</dbReference>
<proteinExistence type="predicted"/>
<keyword evidence="3" id="KW-1185">Reference proteome</keyword>
<organism evidence="2 3">
    <name type="scientific">Hapsidospora chrysogenum (strain ATCC 11550 / CBS 779.69 / DSM 880 / IAM 14645 / JCM 23072 / IMI 49137)</name>
    <name type="common">Acremonium chrysogenum</name>
    <dbReference type="NCBI Taxonomy" id="857340"/>
    <lineage>
        <taxon>Eukaryota</taxon>
        <taxon>Fungi</taxon>
        <taxon>Dikarya</taxon>
        <taxon>Ascomycota</taxon>
        <taxon>Pezizomycotina</taxon>
        <taxon>Sordariomycetes</taxon>
        <taxon>Hypocreomycetidae</taxon>
        <taxon>Hypocreales</taxon>
        <taxon>Bionectriaceae</taxon>
        <taxon>Hapsidospora</taxon>
    </lineage>
</organism>
<protein>
    <submittedName>
        <fullName evidence="2">Uncharacterized protein</fullName>
    </submittedName>
</protein>
<evidence type="ECO:0000256" key="1">
    <source>
        <dbReference type="SAM" id="MobiDB-lite"/>
    </source>
</evidence>
<name>A0A086SY70_HAPC1</name>
<dbReference type="InterPro" id="IPR032704">
    <property type="entry name" value="Cms1"/>
</dbReference>
<dbReference type="Pfam" id="PF14617">
    <property type="entry name" value="CMS1"/>
    <property type="match status" value="1"/>
</dbReference>
<evidence type="ECO:0000313" key="3">
    <source>
        <dbReference type="Proteomes" id="UP000029964"/>
    </source>
</evidence>
<dbReference type="PANTHER" id="PTHR24030">
    <property type="entry name" value="PROTEIN CMSS1"/>
    <property type="match status" value="1"/>
</dbReference>
<feature type="region of interest" description="Disordered" evidence="1">
    <location>
        <begin position="1"/>
        <end position="34"/>
    </location>
</feature>
<reference evidence="3" key="1">
    <citation type="journal article" date="2014" name="Genome Announc.">
        <title>Genome sequence and annotation of Acremonium chrysogenum, producer of the beta-lactam antibiotic cephalosporin C.</title>
        <authorList>
            <person name="Terfehr D."/>
            <person name="Dahlmann T.A."/>
            <person name="Specht T."/>
            <person name="Zadra I."/>
            <person name="Kuernsteiner H."/>
            <person name="Kueck U."/>
        </authorList>
    </citation>
    <scope>NUCLEOTIDE SEQUENCE [LARGE SCALE GENOMIC DNA]</scope>
    <source>
        <strain evidence="3">ATCC 11550 / CBS 779.69 / DSM 880 / IAM 14645 / JCM 23072 / IMI 49137</strain>
    </source>
</reference>
<sequence>MSNPRKRAAADDAAPSSKKAKKKKSKSNSQDDETLDTELGLNTLVARLDNQLLADYLAQKTTRFGSDLSPVEIADLALSAGCIRDTSSWRSERTLSNLPNFIEKFSEDKESLRKPPVAKGAPHTLVVAGAGLRAADIVRAVRKFQGKDNAVAKLFAKHMKVDEQVSFLKNKKTGIGVGTPARLTELIDNGALNLDSLQRLIVDASHIDQKKRGIMDMKDTMMPLAQFLTRKEFKERYVDEEKPLSLLFY</sequence>